<dbReference type="InterPro" id="IPR052898">
    <property type="entry name" value="ACAD10-like"/>
</dbReference>
<proteinExistence type="predicted"/>
<organism evidence="2 3">
    <name type="scientific">Streptomyces albidoflavus</name>
    <dbReference type="NCBI Taxonomy" id="1886"/>
    <lineage>
        <taxon>Bacteria</taxon>
        <taxon>Bacillati</taxon>
        <taxon>Actinomycetota</taxon>
        <taxon>Actinomycetes</taxon>
        <taxon>Kitasatosporales</taxon>
        <taxon>Streptomycetaceae</taxon>
        <taxon>Streptomyces</taxon>
        <taxon>Streptomyces albidoflavus group</taxon>
    </lineage>
</organism>
<dbReference type="Pfam" id="PF00702">
    <property type="entry name" value="Hydrolase"/>
    <property type="match status" value="1"/>
</dbReference>
<evidence type="ECO:0000313" key="2">
    <source>
        <dbReference type="EMBL" id="GHI48380.1"/>
    </source>
</evidence>
<dbReference type="PANTHER" id="PTHR47829:SF1">
    <property type="entry name" value="HAD FAMILY PHOSPHATASE"/>
    <property type="match status" value="1"/>
</dbReference>
<dbReference type="Proteomes" id="UP001051844">
    <property type="component" value="Unassembled WGS sequence"/>
</dbReference>
<reference evidence="2" key="1">
    <citation type="submission" date="2022-09" db="EMBL/GenBank/DDBJ databases">
        <title>Whole genome shotgun sequence of Streptomyces albidoflavus NBRC 12854.</title>
        <authorList>
            <person name="Komaki H."/>
            <person name="Tamura T."/>
        </authorList>
    </citation>
    <scope>NUCLEOTIDE SEQUENCE</scope>
    <source>
        <strain evidence="2">NBRC 12854</strain>
    </source>
</reference>
<feature type="region of interest" description="Disordered" evidence="1">
    <location>
        <begin position="216"/>
        <end position="247"/>
    </location>
</feature>
<comment type="caution">
    <text evidence="2">The sequence shown here is derived from an EMBL/GenBank/DDBJ whole genome shotgun (WGS) entry which is preliminary data.</text>
</comment>
<evidence type="ECO:0000313" key="3">
    <source>
        <dbReference type="Proteomes" id="UP001051844"/>
    </source>
</evidence>
<dbReference type="SUPFAM" id="SSF56784">
    <property type="entry name" value="HAD-like"/>
    <property type="match status" value="1"/>
</dbReference>
<accession>A0AA37FE16</accession>
<gene>
    <name evidence="2" type="ORF">ScoT_45540</name>
</gene>
<dbReference type="InterPro" id="IPR006439">
    <property type="entry name" value="HAD-SF_hydro_IA"/>
</dbReference>
<dbReference type="RefSeq" id="WP_103506185.1">
    <property type="nucleotide sequence ID" value="NZ_BNDZ01000005.1"/>
</dbReference>
<dbReference type="PANTHER" id="PTHR47829">
    <property type="entry name" value="HYDROLASE, PUTATIVE (AFU_ORTHOLOGUE AFUA_1G12880)-RELATED"/>
    <property type="match status" value="1"/>
</dbReference>
<dbReference type="Gene3D" id="3.40.50.1000">
    <property type="entry name" value="HAD superfamily/HAD-like"/>
    <property type="match status" value="1"/>
</dbReference>
<dbReference type="AlphaFoldDB" id="A0AA37FE16"/>
<dbReference type="SFLD" id="SFLDG01129">
    <property type="entry name" value="C1.5:_HAD__Beta-PGM__Phosphata"/>
    <property type="match status" value="1"/>
</dbReference>
<sequence>MPSDAVPASAGETGPRGLILDFAGVLTSDPREAQHAWCRSEGLAPGAWRAALAEHPEGRRLYAALETGKLAQAEWNRATAALLGPHVDPSNLMGRVWARVPVARGMVALARAARAAGHRLALLSNSFGLDPFNPYEHVGVWELFDVHVVSEQVGLAKPDPRIYQLALDRLGLPPERCVFADDQAANLVPAVAAGIATVHVTDEAVAVDELTRQLGLRGLTPPPRPPRGRGLRAVAAPPPASGPDRPA</sequence>
<dbReference type="NCBIfam" id="TIGR01509">
    <property type="entry name" value="HAD-SF-IA-v3"/>
    <property type="match status" value="1"/>
</dbReference>
<dbReference type="InterPro" id="IPR036412">
    <property type="entry name" value="HAD-like_sf"/>
</dbReference>
<dbReference type="InterPro" id="IPR023214">
    <property type="entry name" value="HAD_sf"/>
</dbReference>
<dbReference type="EMBL" id="BNDZ01000005">
    <property type="protein sequence ID" value="GHI48380.1"/>
    <property type="molecule type" value="Genomic_DNA"/>
</dbReference>
<protein>
    <submittedName>
        <fullName evidence="2">Uncharacterized protein</fullName>
    </submittedName>
</protein>
<evidence type="ECO:0000256" key="1">
    <source>
        <dbReference type="SAM" id="MobiDB-lite"/>
    </source>
</evidence>
<dbReference type="PRINTS" id="PR00413">
    <property type="entry name" value="HADHALOGNASE"/>
</dbReference>
<name>A0AA37FE16_9ACTN</name>
<dbReference type="SFLD" id="SFLDS00003">
    <property type="entry name" value="Haloacid_Dehalogenase"/>
    <property type="match status" value="1"/>
</dbReference>